<proteinExistence type="inferred from homology"/>
<dbReference type="GO" id="GO:0008242">
    <property type="term" value="F:omega peptidase activity"/>
    <property type="evidence" value="ECO:0007669"/>
    <property type="project" value="UniProtKB-EC"/>
</dbReference>
<dbReference type="Gene3D" id="3.40.50.1820">
    <property type="entry name" value="alpha/beta hydrolase"/>
    <property type="match status" value="1"/>
</dbReference>
<dbReference type="GO" id="GO:0005737">
    <property type="term" value="C:cytoplasm"/>
    <property type="evidence" value="ECO:0007669"/>
    <property type="project" value="UniProtKB-SubCell"/>
</dbReference>
<dbReference type="STRING" id="461836.A0A0L0D733"/>
<dbReference type="InterPro" id="IPR029058">
    <property type="entry name" value="AB_hydrolase_fold"/>
</dbReference>
<dbReference type="Proteomes" id="UP000054408">
    <property type="component" value="Unassembled WGS sequence"/>
</dbReference>
<keyword evidence="11" id="KW-1185">Reference proteome</keyword>
<comment type="subunit">
    <text evidence="4">Homotetramer.</text>
</comment>
<evidence type="ECO:0000256" key="5">
    <source>
        <dbReference type="ARBA" id="ARBA00012917"/>
    </source>
</evidence>
<dbReference type="PANTHER" id="PTHR42776:SF4">
    <property type="entry name" value="ACYLAMINO-ACID-RELEASING ENZYME"/>
    <property type="match status" value="1"/>
</dbReference>
<comment type="similarity">
    <text evidence="3">Belongs to the peptidase S9C family.</text>
</comment>
<feature type="domain" description="Acylamino-acid-releasing enzyme N-terminal" evidence="9">
    <location>
        <begin position="33"/>
        <end position="472"/>
    </location>
</feature>
<dbReference type="OMA" id="QEIATPF"/>
<dbReference type="EMBL" id="GL349449">
    <property type="protein sequence ID" value="KNC47911.1"/>
    <property type="molecule type" value="Genomic_DNA"/>
</dbReference>
<dbReference type="GeneID" id="25563703"/>
<organism evidence="10 11">
    <name type="scientific">Thecamonas trahens ATCC 50062</name>
    <dbReference type="NCBI Taxonomy" id="461836"/>
    <lineage>
        <taxon>Eukaryota</taxon>
        <taxon>Apusozoa</taxon>
        <taxon>Apusomonadida</taxon>
        <taxon>Apusomonadidae</taxon>
        <taxon>Thecamonas</taxon>
    </lineage>
</organism>
<dbReference type="eggNOG" id="KOG2100">
    <property type="taxonomic scope" value="Eukaryota"/>
</dbReference>
<keyword evidence="6" id="KW-0963">Cytoplasm</keyword>
<feature type="domain" description="Peptidase S9 prolyl oligopeptidase catalytic" evidence="8">
    <location>
        <begin position="533"/>
        <end position="749"/>
    </location>
</feature>
<reference evidence="10 11" key="1">
    <citation type="submission" date="2010-05" db="EMBL/GenBank/DDBJ databases">
        <title>The Genome Sequence of Thecamonas trahens ATCC 50062.</title>
        <authorList>
            <consortium name="The Broad Institute Genome Sequencing Platform"/>
            <person name="Russ C."/>
            <person name="Cuomo C."/>
            <person name="Shea T."/>
            <person name="Young S.K."/>
            <person name="Zeng Q."/>
            <person name="Koehrsen M."/>
            <person name="Haas B."/>
            <person name="Borodovsky M."/>
            <person name="Guigo R."/>
            <person name="Alvarado L."/>
            <person name="Berlin A."/>
            <person name="Bochicchio J."/>
            <person name="Borenstein D."/>
            <person name="Chapman S."/>
            <person name="Chen Z."/>
            <person name="Freedman E."/>
            <person name="Gellesch M."/>
            <person name="Goldberg J."/>
            <person name="Griggs A."/>
            <person name="Gujja S."/>
            <person name="Heilman E."/>
            <person name="Heiman D."/>
            <person name="Hepburn T."/>
            <person name="Howarth C."/>
            <person name="Jen D."/>
            <person name="Larson L."/>
            <person name="Mehta T."/>
            <person name="Park D."/>
            <person name="Pearson M."/>
            <person name="Roberts A."/>
            <person name="Saif S."/>
            <person name="Shenoy N."/>
            <person name="Sisk P."/>
            <person name="Stolte C."/>
            <person name="Sykes S."/>
            <person name="Thomson T."/>
            <person name="Walk T."/>
            <person name="White J."/>
            <person name="Yandava C."/>
            <person name="Burger G."/>
            <person name="Gray M.W."/>
            <person name="Holland P.W.H."/>
            <person name="King N."/>
            <person name="Lang F.B.F."/>
            <person name="Roger A.J."/>
            <person name="Ruiz-Trillo I."/>
            <person name="Lander E."/>
            <person name="Nusbaum C."/>
        </authorList>
    </citation>
    <scope>NUCLEOTIDE SEQUENCE [LARGE SCALE GENOMIC DNA]</scope>
    <source>
        <strain evidence="10 11">ATCC 50062</strain>
    </source>
</reference>
<dbReference type="OrthoDB" id="6021732at2759"/>
<name>A0A0L0D733_THETB</name>
<protein>
    <recommendedName>
        <fullName evidence="5">acylaminoacyl-peptidase</fullName>
        <ecNumber evidence="5">3.4.19.1</ecNumber>
    </recommendedName>
</protein>
<dbReference type="AlphaFoldDB" id="A0A0L0D733"/>
<evidence type="ECO:0000256" key="3">
    <source>
        <dbReference type="ARBA" id="ARBA00010040"/>
    </source>
</evidence>
<evidence type="ECO:0000256" key="1">
    <source>
        <dbReference type="ARBA" id="ARBA00000721"/>
    </source>
</evidence>
<dbReference type="GO" id="GO:0004252">
    <property type="term" value="F:serine-type endopeptidase activity"/>
    <property type="evidence" value="ECO:0007669"/>
    <property type="project" value="TreeGrafter"/>
</dbReference>
<comment type="subcellular location">
    <subcellularLocation>
        <location evidence="2">Cytoplasm</location>
    </subcellularLocation>
</comment>
<dbReference type="PANTHER" id="PTHR42776">
    <property type="entry name" value="SERINE PEPTIDASE S9 FAMILY MEMBER"/>
    <property type="match status" value="1"/>
</dbReference>
<dbReference type="GO" id="GO:0006508">
    <property type="term" value="P:proteolysis"/>
    <property type="evidence" value="ECO:0007669"/>
    <property type="project" value="InterPro"/>
</dbReference>
<dbReference type="RefSeq" id="XP_013758932.1">
    <property type="nucleotide sequence ID" value="XM_013903478.1"/>
</dbReference>
<dbReference type="Pfam" id="PF00326">
    <property type="entry name" value="Peptidase_S9"/>
    <property type="match status" value="1"/>
</dbReference>
<comment type="catalytic activity">
    <reaction evidence="1">
        <text>Cleavage of an N-acetyl or N-formyl amino acid from the N-terminus of a polypeptide.</text>
        <dbReference type="EC" id="3.4.19.1"/>
    </reaction>
</comment>
<dbReference type="EC" id="3.4.19.1" evidence="5"/>
<sequence>MASMRIVSLRMDEYTQRYTAISAIPLATSGRIHSPSAVSASFSACHAPTATKSSTTNSWFCDGSDSVTWSSFPVATRTTSATPALTATSDDGSLIASLFNSKEKGPRIEIARKNGSLAYAAALGELHGDIVSDQAFATLVWSPDASRLVWVAEPKSIEPKDVFAPASDSVSKPKSAPDAKLATEQVAFGIRSKYEFSEDWGEVNTGVARPQLYLLDVAAALGPAGAGETASHLAIDGMQLEGLGQACFSPDGSHLVFGVVPAASRRLGLVYCSNRAIKLYAVAVPAQLPDLLQPLPLPTGVFRAEAPIFTPAGDELVYLARTLARSHRCAAAVCALPWPAALTEPASSPRTVVATRDMDLATDGELFTGIYGDSLAPASGRAWLNATTLLVTTLVRSSYRVVVIDLAAATATVLPPPRAGTCTLLDVAHGHVLVASSSPATPSTVFITALDSSASAPDWVELASPSPSCSAELAAALSDITCTTELVACTDDSGEVFEAHLLYSEAALTAAGPDARLIVNPHGGPHSCYPDSFDVTTVFYLLSGYAVIKPNYRGSTGFGNAFVAKLPGHVGDMDVADVQAATAHALAAPALSAIPATNVFLVGGSHGGFLSGHSALRFGGTYAAAALRNPVTNIATMLGATDIPDWCWDVIGRAPLADEPVSGELLAAAFAASPMAHVAAGSSVPMIIMIGLNDRRVPPPQGTELYYALRARGVAARLLHYPDNTHALNKPAAAADREVHTLLFFDDVLSA</sequence>
<evidence type="ECO:0000259" key="9">
    <source>
        <dbReference type="Pfam" id="PF19283"/>
    </source>
</evidence>
<keyword evidence="7" id="KW-0378">Hydrolase</keyword>
<evidence type="ECO:0000256" key="6">
    <source>
        <dbReference type="ARBA" id="ARBA00022490"/>
    </source>
</evidence>
<evidence type="ECO:0000256" key="7">
    <source>
        <dbReference type="ARBA" id="ARBA00022801"/>
    </source>
</evidence>
<evidence type="ECO:0000256" key="2">
    <source>
        <dbReference type="ARBA" id="ARBA00004496"/>
    </source>
</evidence>
<evidence type="ECO:0000313" key="10">
    <source>
        <dbReference type="EMBL" id="KNC47911.1"/>
    </source>
</evidence>
<evidence type="ECO:0000256" key="4">
    <source>
        <dbReference type="ARBA" id="ARBA00011881"/>
    </source>
</evidence>
<dbReference type="InterPro" id="IPR045550">
    <property type="entry name" value="AARE_N"/>
</dbReference>
<evidence type="ECO:0000259" key="8">
    <source>
        <dbReference type="Pfam" id="PF00326"/>
    </source>
</evidence>
<dbReference type="InterPro" id="IPR001375">
    <property type="entry name" value="Peptidase_S9_cat"/>
</dbReference>
<accession>A0A0L0D733</accession>
<evidence type="ECO:0000313" key="11">
    <source>
        <dbReference type="Proteomes" id="UP000054408"/>
    </source>
</evidence>
<dbReference type="SUPFAM" id="SSF53474">
    <property type="entry name" value="alpha/beta-Hydrolases"/>
    <property type="match status" value="1"/>
</dbReference>
<dbReference type="Pfam" id="PF19283">
    <property type="entry name" value="APEH_N"/>
    <property type="match status" value="1"/>
</dbReference>
<gene>
    <name evidence="10" type="ORF">AMSG_04144</name>
</gene>
<dbReference type="SUPFAM" id="SSF82171">
    <property type="entry name" value="DPP6 N-terminal domain-like"/>
    <property type="match status" value="1"/>
</dbReference>